<gene>
    <name evidence="6" type="ORF">SAMN04487928_1036</name>
</gene>
<evidence type="ECO:0000256" key="1">
    <source>
        <dbReference type="ARBA" id="ARBA00004196"/>
    </source>
</evidence>
<dbReference type="EMBL" id="FOXO01000003">
    <property type="protein sequence ID" value="SFP50841.1"/>
    <property type="molecule type" value="Genomic_DNA"/>
</dbReference>
<dbReference type="InterPro" id="IPR050490">
    <property type="entry name" value="Bact_solute-bd_prot1"/>
</dbReference>
<dbReference type="SUPFAM" id="SSF53850">
    <property type="entry name" value="Periplasmic binding protein-like II"/>
    <property type="match status" value="1"/>
</dbReference>
<dbReference type="Proteomes" id="UP000182624">
    <property type="component" value="Unassembled WGS sequence"/>
</dbReference>
<comment type="similarity">
    <text evidence="2">Belongs to the bacterial solute-binding protein 1 family.</text>
</comment>
<sequence length="488" mass="53732">MNRKLCMSAGAIGVSALLLSACGQSAGAATAAKSGLKETDVISEVKNDAEKPSSIRIMVDGTLVTQENGRDEFEKKWEDLTGIDLEIIQPEHDVYYEEVSKAFESGDLPDVVLLSSNYYTKYAAEEMLADITPFYSGSELEQRVKEAGNESLVDGIRINGKLYGFSPTRGNGCVTYIKKSWLDNTGLSVPTNFSEYMEMLKAFSEGDPDGDGINGNTYGVSAAGIINNEAPYINYLPEFYQDAYPSFYEKEDGTWSDGFMEEPMKAALLRLQDAYAKGYIDKDIADNGTSNCRDKYYANEYGVFTYWAGTWAKTLSGKLVEAGVNGELVVMPPLAETGQYLERVAPVWCITSACDNPSGVFKYFFETMNDGGEMEELWTYSPISDSFTKNHIDHLLATVPLLEDPGKESITPDQANALQIFNENSRMADLPYSTDAYSLYNEDLMALKKELIKKVVVDGAEIESAYSEFVAANGAYMSQAIVDSLNAE</sequence>
<evidence type="ECO:0000256" key="2">
    <source>
        <dbReference type="ARBA" id="ARBA00008520"/>
    </source>
</evidence>
<reference evidence="7" key="1">
    <citation type="submission" date="2016-10" db="EMBL/GenBank/DDBJ databases">
        <authorList>
            <person name="Varghese N."/>
            <person name="Submissions S."/>
        </authorList>
    </citation>
    <scope>NUCLEOTIDE SEQUENCE [LARGE SCALE GENOMIC DNA]</scope>
    <source>
        <strain evidence="7">P18</strain>
    </source>
</reference>
<proteinExistence type="inferred from homology"/>
<name>A0A1I5QXR7_9FIRM</name>
<evidence type="ECO:0000313" key="6">
    <source>
        <dbReference type="EMBL" id="SFP50841.1"/>
    </source>
</evidence>
<dbReference type="PANTHER" id="PTHR43649">
    <property type="entry name" value="ARABINOSE-BINDING PROTEIN-RELATED"/>
    <property type="match status" value="1"/>
</dbReference>
<organism evidence="6 7">
    <name type="scientific">Butyrivibrio proteoclasticus</name>
    <dbReference type="NCBI Taxonomy" id="43305"/>
    <lineage>
        <taxon>Bacteria</taxon>
        <taxon>Bacillati</taxon>
        <taxon>Bacillota</taxon>
        <taxon>Clostridia</taxon>
        <taxon>Lachnospirales</taxon>
        <taxon>Lachnospiraceae</taxon>
        <taxon>Butyrivibrio</taxon>
    </lineage>
</organism>
<dbReference type="PROSITE" id="PS51257">
    <property type="entry name" value="PROKAR_LIPOPROTEIN"/>
    <property type="match status" value="1"/>
</dbReference>
<protein>
    <submittedName>
        <fullName evidence="6">Putative aldouronate transport system substrate-binding protein</fullName>
    </submittedName>
</protein>
<dbReference type="PANTHER" id="PTHR43649:SF31">
    <property type="entry name" value="SN-GLYCEROL-3-PHOSPHATE-BINDING PERIPLASMIC PROTEIN UGPB"/>
    <property type="match status" value="1"/>
</dbReference>
<feature type="signal peptide" evidence="5">
    <location>
        <begin position="1"/>
        <end position="28"/>
    </location>
</feature>
<keyword evidence="7" id="KW-1185">Reference proteome</keyword>
<evidence type="ECO:0000313" key="7">
    <source>
        <dbReference type="Proteomes" id="UP000182624"/>
    </source>
</evidence>
<feature type="chain" id="PRO_5010267907" evidence="5">
    <location>
        <begin position="29"/>
        <end position="488"/>
    </location>
</feature>
<keyword evidence="4 5" id="KW-0732">Signal</keyword>
<evidence type="ECO:0000256" key="4">
    <source>
        <dbReference type="ARBA" id="ARBA00022729"/>
    </source>
</evidence>
<dbReference type="InterPro" id="IPR006059">
    <property type="entry name" value="SBP"/>
</dbReference>
<dbReference type="OrthoDB" id="2650856at2"/>
<evidence type="ECO:0000256" key="3">
    <source>
        <dbReference type="ARBA" id="ARBA00022448"/>
    </source>
</evidence>
<keyword evidence="3" id="KW-0813">Transport</keyword>
<dbReference type="GO" id="GO:0030313">
    <property type="term" value="C:cell envelope"/>
    <property type="evidence" value="ECO:0007669"/>
    <property type="project" value="UniProtKB-SubCell"/>
</dbReference>
<evidence type="ECO:0000256" key="5">
    <source>
        <dbReference type="SAM" id="SignalP"/>
    </source>
</evidence>
<dbReference type="Pfam" id="PF01547">
    <property type="entry name" value="SBP_bac_1"/>
    <property type="match status" value="1"/>
</dbReference>
<accession>A0A1I5QXR7</accession>
<dbReference type="AlphaFoldDB" id="A0A1I5QXR7"/>
<dbReference type="Gene3D" id="3.40.190.10">
    <property type="entry name" value="Periplasmic binding protein-like II"/>
    <property type="match status" value="1"/>
</dbReference>
<comment type="subcellular location">
    <subcellularLocation>
        <location evidence="1">Cell envelope</location>
    </subcellularLocation>
</comment>
<dbReference type="RefSeq" id="WP_074883899.1">
    <property type="nucleotide sequence ID" value="NZ_FOXO01000003.1"/>
</dbReference>